<evidence type="ECO:0000256" key="1">
    <source>
        <dbReference type="SAM" id="MobiDB-lite"/>
    </source>
</evidence>
<proteinExistence type="predicted"/>
<protein>
    <submittedName>
        <fullName evidence="2">Uncharacterized protein</fullName>
    </submittedName>
</protein>
<dbReference type="OrthoDB" id="5769639at2"/>
<organism evidence="2 3">
    <name type="scientific">Thiohalocapsa marina</name>
    <dbReference type="NCBI Taxonomy" id="424902"/>
    <lineage>
        <taxon>Bacteria</taxon>
        <taxon>Pseudomonadati</taxon>
        <taxon>Pseudomonadota</taxon>
        <taxon>Gammaproteobacteria</taxon>
        <taxon>Chromatiales</taxon>
        <taxon>Chromatiaceae</taxon>
        <taxon>Thiohalocapsa</taxon>
    </lineage>
</organism>
<dbReference type="Proteomes" id="UP000322981">
    <property type="component" value="Unassembled WGS sequence"/>
</dbReference>
<sequence length="131" mass="14697">MSSIRRLLSHAQPGSTGGIAAHIRRGERLAELIGARWGIQRPEQWRAKHLRWALERGLETLSPASRYHYYRTARVIAAALGRWPAWEASLHGPWVSPNGLPSPRPARQRTTGGRPPKLAQFSRDPSTPKAR</sequence>
<feature type="region of interest" description="Disordered" evidence="1">
    <location>
        <begin position="92"/>
        <end position="131"/>
    </location>
</feature>
<name>A0A5M8FH74_9GAMM</name>
<comment type="caution">
    <text evidence="2">The sequence shown here is derived from an EMBL/GenBank/DDBJ whole genome shotgun (WGS) entry which is preliminary data.</text>
</comment>
<dbReference type="RefSeq" id="WP_150093851.1">
    <property type="nucleotide sequence ID" value="NZ_VWXX01000022.1"/>
</dbReference>
<accession>A0A5M8FH74</accession>
<gene>
    <name evidence="2" type="ORF">F2Q65_13030</name>
</gene>
<evidence type="ECO:0000313" key="3">
    <source>
        <dbReference type="Proteomes" id="UP000322981"/>
    </source>
</evidence>
<evidence type="ECO:0000313" key="2">
    <source>
        <dbReference type="EMBL" id="KAA6184233.1"/>
    </source>
</evidence>
<reference evidence="2 3" key="1">
    <citation type="submission" date="2019-09" db="EMBL/GenBank/DDBJ databases">
        <title>Whole-genome sequence of the purple sulfur bacterium Thiohalocapsa marina DSM 19078.</title>
        <authorList>
            <person name="Kyndt J.A."/>
            <person name="Meyer T.E."/>
        </authorList>
    </citation>
    <scope>NUCLEOTIDE SEQUENCE [LARGE SCALE GENOMIC DNA]</scope>
    <source>
        <strain evidence="2 3">DSM 19078</strain>
    </source>
</reference>
<dbReference type="EMBL" id="VWXX01000022">
    <property type="protein sequence ID" value="KAA6184233.1"/>
    <property type="molecule type" value="Genomic_DNA"/>
</dbReference>
<dbReference type="AlphaFoldDB" id="A0A5M8FH74"/>
<keyword evidence="3" id="KW-1185">Reference proteome</keyword>